<dbReference type="GO" id="GO:0006171">
    <property type="term" value="P:cAMP biosynthetic process"/>
    <property type="evidence" value="ECO:0007669"/>
    <property type="project" value="TreeGrafter"/>
</dbReference>
<evidence type="ECO:0000259" key="2">
    <source>
        <dbReference type="PROSITE" id="PS50125"/>
    </source>
</evidence>
<keyword evidence="4" id="KW-1185">Reference proteome</keyword>
<evidence type="ECO:0000313" key="3">
    <source>
        <dbReference type="EMBL" id="TGK09894.1"/>
    </source>
</evidence>
<sequence length="447" mass="49988">MPFPEYLPKFLCRILENTNRARMNESTRRVIENEELIGAYVSNGFRYLLLAFFGFQILANLHTGDPWINGIGIGLFALVTVGHTIVIRTCPKWAVSAYSYISLFADFAIISAVLISYTYLASPDNLGFALKNPLQSYFYFPLAFSLVQFRLRLVLLSVVLYYLFYFGFFIYAQLLGKITYAHDWLDYVMGPNLLLGDALAGRPLIYLVLAFFFCFGILRTLIMIRRIGEAEAQRGLLSRYFSPGMVKEMMSNPEVLAGRRQTATILFTDIRNFTALSENMDPLELGKFLSSIREILTECVFEFGGTLDKYIGDAVMATFGTPYPSEDPASDAIRALHCGKRMLERLGKFNDQRVSEGFPPLSIGIGIHTGEVFSGNIETSKRAEFTVIGDAVNTASRIESLTKNFGKEFLVSEETWKLAGANFTGETLPPVQVKGKEKLVTVIAVGA</sequence>
<dbReference type="CDD" id="cd07302">
    <property type="entry name" value="CHD"/>
    <property type="match status" value="1"/>
</dbReference>
<feature type="transmembrane region" description="Helical" evidence="1">
    <location>
        <begin position="67"/>
        <end position="86"/>
    </location>
</feature>
<dbReference type="GO" id="GO:0004016">
    <property type="term" value="F:adenylate cyclase activity"/>
    <property type="evidence" value="ECO:0007669"/>
    <property type="project" value="UniProtKB-ARBA"/>
</dbReference>
<dbReference type="InterPro" id="IPR050697">
    <property type="entry name" value="Adenylyl/Guanylyl_Cyclase_3/4"/>
</dbReference>
<keyword evidence="1" id="KW-0472">Membrane</keyword>
<reference evidence="3" key="1">
    <citation type="journal article" date="2019" name="PLoS Negl. Trop. Dis.">
        <title>Revisiting the worldwide diversity of Leptospira species in the environment.</title>
        <authorList>
            <person name="Vincent A.T."/>
            <person name="Schiettekatte O."/>
            <person name="Bourhy P."/>
            <person name="Veyrier F.J."/>
            <person name="Picardeau M."/>
        </authorList>
    </citation>
    <scope>NUCLEOTIDE SEQUENCE [LARGE SCALE GENOMIC DNA]</scope>
    <source>
        <strain evidence="3">SSW15</strain>
    </source>
</reference>
<dbReference type="OrthoDB" id="9806704at2"/>
<evidence type="ECO:0000313" key="4">
    <source>
        <dbReference type="Proteomes" id="UP000298458"/>
    </source>
</evidence>
<feature type="transmembrane region" description="Helical" evidence="1">
    <location>
        <begin position="204"/>
        <end position="224"/>
    </location>
</feature>
<feature type="transmembrane region" description="Helical" evidence="1">
    <location>
        <begin position="153"/>
        <end position="174"/>
    </location>
</feature>
<feature type="transmembrane region" description="Helical" evidence="1">
    <location>
        <begin position="44"/>
        <end position="61"/>
    </location>
</feature>
<dbReference type="SMART" id="SM00044">
    <property type="entry name" value="CYCc"/>
    <property type="match status" value="1"/>
</dbReference>
<feature type="domain" description="Guanylate cyclase" evidence="2">
    <location>
        <begin position="264"/>
        <end position="399"/>
    </location>
</feature>
<dbReference type="InterPro" id="IPR029787">
    <property type="entry name" value="Nucleotide_cyclase"/>
</dbReference>
<dbReference type="SUPFAM" id="SSF55073">
    <property type="entry name" value="Nucleotide cyclase"/>
    <property type="match status" value="1"/>
</dbReference>
<gene>
    <name evidence="3" type="ORF">EHO60_11030</name>
</gene>
<dbReference type="PANTHER" id="PTHR43081:SF1">
    <property type="entry name" value="ADENYLATE CYCLASE, TERMINAL-DIFFERENTIATION SPECIFIC"/>
    <property type="match status" value="1"/>
</dbReference>
<dbReference type="EMBL" id="RQET01000008">
    <property type="protein sequence ID" value="TGK09894.1"/>
    <property type="molecule type" value="Genomic_DNA"/>
</dbReference>
<dbReference type="Gene3D" id="3.30.70.1230">
    <property type="entry name" value="Nucleotide cyclase"/>
    <property type="match status" value="1"/>
</dbReference>
<evidence type="ECO:0000256" key="1">
    <source>
        <dbReference type="SAM" id="Phobius"/>
    </source>
</evidence>
<keyword evidence="1" id="KW-0812">Transmembrane</keyword>
<keyword evidence="1" id="KW-1133">Transmembrane helix</keyword>
<dbReference type="PROSITE" id="PS50125">
    <property type="entry name" value="GUANYLATE_CYCLASE_2"/>
    <property type="match status" value="1"/>
</dbReference>
<dbReference type="InterPro" id="IPR001054">
    <property type="entry name" value="A/G_cyclase"/>
</dbReference>
<comment type="caution">
    <text evidence="3">The sequence shown here is derived from an EMBL/GenBank/DDBJ whole genome shotgun (WGS) entry which is preliminary data.</text>
</comment>
<organism evidence="3 4">
    <name type="scientific">Leptospira fletcheri</name>
    <dbReference type="NCBI Taxonomy" id="2484981"/>
    <lineage>
        <taxon>Bacteria</taxon>
        <taxon>Pseudomonadati</taxon>
        <taxon>Spirochaetota</taxon>
        <taxon>Spirochaetia</taxon>
        <taxon>Leptospirales</taxon>
        <taxon>Leptospiraceae</taxon>
        <taxon>Leptospira</taxon>
    </lineage>
</organism>
<dbReference type="AlphaFoldDB" id="A0A4R9GDJ9"/>
<dbReference type="Proteomes" id="UP000298458">
    <property type="component" value="Unassembled WGS sequence"/>
</dbReference>
<proteinExistence type="predicted"/>
<accession>A0A4R9GDJ9</accession>
<dbReference type="PANTHER" id="PTHR43081">
    <property type="entry name" value="ADENYLATE CYCLASE, TERMINAL-DIFFERENTIATION SPECIFIC-RELATED"/>
    <property type="match status" value="1"/>
</dbReference>
<feature type="transmembrane region" description="Helical" evidence="1">
    <location>
        <begin position="98"/>
        <end position="120"/>
    </location>
</feature>
<name>A0A4R9GDJ9_9LEPT</name>
<dbReference type="GO" id="GO:0035556">
    <property type="term" value="P:intracellular signal transduction"/>
    <property type="evidence" value="ECO:0007669"/>
    <property type="project" value="InterPro"/>
</dbReference>
<dbReference type="Pfam" id="PF00211">
    <property type="entry name" value="Guanylate_cyc"/>
    <property type="match status" value="1"/>
</dbReference>
<protein>
    <submittedName>
        <fullName evidence="3">Adenylate/guanylate cyclase domain-containing protein</fullName>
    </submittedName>
</protein>